<evidence type="ECO:0008006" key="3">
    <source>
        <dbReference type="Google" id="ProtNLM"/>
    </source>
</evidence>
<keyword evidence="2" id="KW-1185">Reference proteome</keyword>
<gene>
    <name evidence="1" type="ORF">Tco_1070439</name>
</gene>
<accession>A0ABQ5HN89</accession>
<name>A0ABQ5HN89_9ASTR</name>
<evidence type="ECO:0000313" key="1">
    <source>
        <dbReference type="EMBL" id="GJT88722.1"/>
    </source>
</evidence>
<comment type="caution">
    <text evidence="1">The sequence shown here is derived from an EMBL/GenBank/DDBJ whole genome shotgun (WGS) entry which is preliminary data.</text>
</comment>
<sequence length="148" mass="16929">MGLSRTCWKVRTSRQMVLEIWCFSGGSRWGVVVRVVDSLADVRSETHPSMLERGIERDTGATATTTATTQKEDDLTGDDLKQYEADIEAMNLILIAIPNDIYNYVNACENTKEIWDRVKRLMQGIELSKIERESQFINEFDKFTSEAK</sequence>
<dbReference type="EMBL" id="BQNB010019756">
    <property type="protein sequence ID" value="GJT88722.1"/>
    <property type="molecule type" value="Genomic_DNA"/>
</dbReference>
<proteinExistence type="predicted"/>
<dbReference type="Proteomes" id="UP001151760">
    <property type="component" value="Unassembled WGS sequence"/>
</dbReference>
<protein>
    <recommendedName>
        <fullName evidence="3">Integrase, catalytic region, zinc finger, CCHC-type, peptidase aspartic, catalytic</fullName>
    </recommendedName>
</protein>
<evidence type="ECO:0000313" key="2">
    <source>
        <dbReference type="Proteomes" id="UP001151760"/>
    </source>
</evidence>
<organism evidence="1 2">
    <name type="scientific">Tanacetum coccineum</name>
    <dbReference type="NCBI Taxonomy" id="301880"/>
    <lineage>
        <taxon>Eukaryota</taxon>
        <taxon>Viridiplantae</taxon>
        <taxon>Streptophyta</taxon>
        <taxon>Embryophyta</taxon>
        <taxon>Tracheophyta</taxon>
        <taxon>Spermatophyta</taxon>
        <taxon>Magnoliopsida</taxon>
        <taxon>eudicotyledons</taxon>
        <taxon>Gunneridae</taxon>
        <taxon>Pentapetalae</taxon>
        <taxon>asterids</taxon>
        <taxon>campanulids</taxon>
        <taxon>Asterales</taxon>
        <taxon>Asteraceae</taxon>
        <taxon>Asteroideae</taxon>
        <taxon>Anthemideae</taxon>
        <taxon>Anthemidinae</taxon>
        <taxon>Tanacetum</taxon>
    </lineage>
</organism>
<reference evidence="1" key="2">
    <citation type="submission" date="2022-01" db="EMBL/GenBank/DDBJ databases">
        <authorList>
            <person name="Yamashiro T."/>
            <person name="Shiraishi A."/>
            <person name="Satake H."/>
            <person name="Nakayama K."/>
        </authorList>
    </citation>
    <scope>NUCLEOTIDE SEQUENCE</scope>
</reference>
<reference evidence="1" key="1">
    <citation type="journal article" date="2022" name="Int. J. Mol. Sci.">
        <title>Draft Genome of Tanacetum Coccineum: Genomic Comparison of Closely Related Tanacetum-Family Plants.</title>
        <authorList>
            <person name="Yamashiro T."/>
            <person name="Shiraishi A."/>
            <person name="Nakayama K."/>
            <person name="Satake H."/>
        </authorList>
    </citation>
    <scope>NUCLEOTIDE SEQUENCE</scope>
</reference>